<sequence>MISNENKLKHSLPPSRDGERVRPKRGPTVGPHRSSVLRGEEVTETLLPEHNSVLSSLLPEESRVQACCLSRVGCYHLVTSSAFRRWRVGSLAVGCWSLVPSAFWYVWLSDVTRPDSWLGRIVDGCHCCRTTTAPETAADDVRDITADD</sequence>
<keyword evidence="2" id="KW-1133">Transmembrane helix</keyword>
<dbReference type="AlphaFoldDB" id="A0A1A9ZAG2"/>
<dbReference type="Proteomes" id="UP000092445">
    <property type="component" value="Unassembled WGS sequence"/>
</dbReference>
<feature type="region of interest" description="Disordered" evidence="1">
    <location>
        <begin position="1"/>
        <end position="35"/>
    </location>
</feature>
<evidence type="ECO:0000313" key="3">
    <source>
        <dbReference type="EnsemblMetazoa" id="GPAI008607-PA"/>
    </source>
</evidence>
<accession>A0A1A9ZAG2</accession>
<dbReference type="EnsemblMetazoa" id="GPAI008607-RA">
    <property type="protein sequence ID" value="GPAI008607-PA"/>
    <property type="gene ID" value="GPAI008607"/>
</dbReference>
<keyword evidence="2" id="KW-0812">Transmembrane</keyword>
<keyword evidence="2" id="KW-0472">Membrane</keyword>
<evidence type="ECO:0000256" key="1">
    <source>
        <dbReference type="SAM" id="MobiDB-lite"/>
    </source>
</evidence>
<reference evidence="3" key="2">
    <citation type="submission" date="2020-05" db="UniProtKB">
        <authorList>
            <consortium name="EnsemblMetazoa"/>
        </authorList>
    </citation>
    <scope>IDENTIFICATION</scope>
    <source>
        <strain evidence="3">IAEA</strain>
    </source>
</reference>
<evidence type="ECO:0000313" key="4">
    <source>
        <dbReference type="Proteomes" id="UP000092445"/>
    </source>
</evidence>
<organism evidence="3 4">
    <name type="scientific">Glossina pallidipes</name>
    <name type="common">Tsetse fly</name>
    <dbReference type="NCBI Taxonomy" id="7398"/>
    <lineage>
        <taxon>Eukaryota</taxon>
        <taxon>Metazoa</taxon>
        <taxon>Ecdysozoa</taxon>
        <taxon>Arthropoda</taxon>
        <taxon>Hexapoda</taxon>
        <taxon>Insecta</taxon>
        <taxon>Pterygota</taxon>
        <taxon>Neoptera</taxon>
        <taxon>Endopterygota</taxon>
        <taxon>Diptera</taxon>
        <taxon>Brachycera</taxon>
        <taxon>Muscomorpha</taxon>
        <taxon>Hippoboscoidea</taxon>
        <taxon>Glossinidae</taxon>
        <taxon>Glossina</taxon>
    </lineage>
</organism>
<feature type="transmembrane region" description="Helical" evidence="2">
    <location>
        <begin position="88"/>
        <end position="107"/>
    </location>
</feature>
<protein>
    <submittedName>
        <fullName evidence="3">Uncharacterized protein</fullName>
    </submittedName>
</protein>
<evidence type="ECO:0000256" key="2">
    <source>
        <dbReference type="SAM" id="Phobius"/>
    </source>
</evidence>
<proteinExistence type="predicted"/>
<reference evidence="4" key="1">
    <citation type="submission" date="2014-03" db="EMBL/GenBank/DDBJ databases">
        <authorList>
            <person name="Aksoy S."/>
            <person name="Warren W."/>
            <person name="Wilson R.K."/>
        </authorList>
    </citation>
    <scope>NUCLEOTIDE SEQUENCE [LARGE SCALE GENOMIC DNA]</scope>
    <source>
        <strain evidence="4">IAEA</strain>
    </source>
</reference>
<name>A0A1A9ZAG2_GLOPL</name>
<dbReference type="VEuPathDB" id="VectorBase:GPAI008607"/>
<keyword evidence="4" id="KW-1185">Reference proteome</keyword>